<dbReference type="InterPro" id="IPR022742">
    <property type="entry name" value="Hydrolase_4"/>
</dbReference>
<feature type="signal peptide" evidence="1">
    <location>
        <begin position="1"/>
        <end position="21"/>
    </location>
</feature>
<dbReference type="InterPro" id="IPR051044">
    <property type="entry name" value="MAG_DAG_Lipase"/>
</dbReference>
<evidence type="ECO:0000313" key="3">
    <source>
        <dbReference type="EMBL" id="GAA3953234.1"/>
    </source>
</evidence>
<protein>
    <submittedName>
        <fullName evidence="3">Alpha/beta fold hydrolase</fullName>
    </submittedName>
</protein>
<dbReference type="EMBL" id="BAABBO010000002">
    <property type="protein sequence ID" value="GAA3953234.1"/>
    <property type="molecule type" value="Genomic_DNA"/>
</dbReference>
<keyword evidence="1" id="KW-0732">Signal</keyword>
<accession>A0ABP7NTV6</accession>
<organism evidence="3 4">
    <name type="scientific">Allohahella marinimesophila</name>
    <dbReference type="NCBI Taxonomy" id="1054972"/>
    <lineage>
        <taxon>Bacteria</taxon>
        <taxon>Pseudomonadati</taxon>
        <taxon>Pseudomonadota</taxon>
        <taxon>Gammaproteobacteria</taxon>
        <taxon>Oceanospirillales</taxon>
        <taxon>Hahellaceae</taxon>
        <taxon>Allohahella</taxon>
    </lineage>
</organism>
<evidence type="ECO:0000313" key="4">
    <source>
        <dbReference type="Proteomes" id="UP001501337"/>
    </source>
</evidence>
<evidence type="ECO:0000256" key="1">
    <source>
        <dbReference type="SAM" id="SignalP"/>
    </source>
</evidence>
<gene>
    <name evidence="3" type="ORF">GCM10022278_10210</name>
</gene>
<dbReference type="SUPFAM" id="SSF53474">
    <property type="entry name" value="alpha/beta-Hydrolases"/>
    <property type="match status" value="1"/>
</dbReference>
<feature type="chain" id="PRO_5045909226" evidence="1">
    <location>
        <begin position="22"/>
        <end position="315"/>
    </location>
</feature>
<dbReference type="PANTHER" id="PTHR11614">
    <property type="entry name" value="PHOSPHOLIPASE-RELATED"/>
    <property type="match status" value="1"/>
</dbReference>
<name>A0ABP7NTV6_9GAMM</name>
<dbReference type="Pfam" id="PF12146">
    <property type="entry name" value="Hydrolase_4"/>
    <property type="match status" value="1"/>
</dbReference>
<dbReference type="Gene3D" id="3.40.50.1820">
    <property type="entry name" value="alpha/beta hydrolase"/>
    <property type="match status" value="1"/>
</dbReference>
<reference evidence="4" key="1">
    <citation type="journal article" date="2019" name="Int. J. Syst. Evol. Microbiol.">
        <title>The Global Catalogue of Microorganisms (GCM) 10K type strain sequencing project: providing services to taxonomists for standard genome sequencing and annotation.</title>
        <authorList>
            <consortium name="The Broad Institute Genomics Platform"/>
            <consortium name="The Broad Institute Genome Sequencing Center for Infectious Disease"/>
            <person name="Wu L."/>
            <person name="Ma J."/>
        </authorList>
    </citation>
    <scope>NUCLEOTIDE SEQUENCE [LARGE SCALE GENOMIC DNA]</scope>
    <source>
        <strain evidence="4">JCM 17555</strain>
    </source>
</reference>
<dbReference type="InterPro" id="IPR029058">
    <property type="entry name" value="AB_hydrolase_fold"/>
</dbReference>
<proteinExistence type="predicted"/>
<dbReference type="Proteomes" id="UP001501337">
    <property type="component" value="Unassembled WGS sequence"/>
</dbReference>
<dbReference type="RefSeq" id="WP_344803995.1">
    <property type="nucleotide sequence ID" value="NZ_BAABBO010000002.1"/>
</dbReference>
<keyword evidence="3" id="KW-0378">Hydrolase</keyword>
<feature type="domain" description="Serine aminopeptidase S33" evidence="2">
    <location>
        <begin position="64"/>
        <end position="294"/>
    </location>
</feature>
<evidence type="ECO:0000259" key="2">
    <source>
        <dbReference type="Pfam" id="PF12146"/>
    </source>
</evidence>
<comment type="caution">
    <text evidence="3">The sequence shown here is derived from an EMBL/GenBank/DDBJ whole genome shotgun (WGS) entry which is preliminary data.</text>
</comment>
<sequence>MTKPMKRMVLICLLQPLVACTVVSPLTDEFKVLSEVPLAPAKLVAFDTSDGLELAYRAYVPKTQPKAVLVFYHGSGVHSGAGYQTMGHRLQQLGIATYMPDIRGHGHSQGDRGDTTEPERIWQDAEEFIEFAHAQHPGLALTVGGHASGAGLTLNVLDSMSKPLPVDGVVMLAPYFGYGAATENEANDMPFANPDFSKFLLNGVNDDWFEHSPAVGFNYPDIVRDQDPQLIDSMTIAMSKALTPEDPGEALAGIEVPIGIWLGEDDVEFDTAKVVQFVLDANPKAELTVVDDEGHLTVMLSSAEAIAQWVLGLGQ</sequence>
<keyword evidence="4" id="KW-1185">Reference proteome</keyword>
<dbReference type="GO" id="GO:0016787">
    <property type="term" value="F:hydrolase activity"/>
    <property type="evidence" value="ECO:0007669"/>
    <property type="project" value="UniProtKB-KW"/>
</dbReference>